<sequence>MKIVLAEKSVEIVDRVEGMTDAEAARLVAEAEAGYPLESLAEGARGRAAALLDLPEDVRGEIIRVCLESGASPRHVIAQILAERSS</sequence>
<comment type="caution">
    <text evidence="1">The sequence shown here is derived from an EMBL/GenBank/DDBJ whole genome shotgun (WGS) entry which is preliminary data.</text>
</comment>
<dbReference type="RefSeq" id="WP_101173768.1">
    <property type="nucleotide sequence ID" value="NZ_JAKRKB010000010.1"/>
</dbReference>
<dbReference type="EMBL" id="PJAF01000017">
    <property type="protein sequence ID" value="PKF68495.1"/>
    <property type="molecule type" value="Genomic_DNA"/>
</dbReference>
<reference evidence="1 2" key="1">
    <citation type="submission" date="2017-12" db="EMBL/GenBank/DDBJ databases">
        <title>Corynebacterium mastitidis 16-1433 Genome.</title>
        <authorList>
            <person name="Gulvik C.A."/>
        </authorList>
    </citation>
    <scope>NUCLEOTIDE SEQUENCE [LARGE SCALE GENOMIC DNA]</scope>
    <source>
        <strain evidence="1 2">16-1433</strain>
    </source>
</reference>
<gene>
    <name evidence="1" type="ORF">CXB45_06740</name>
</gene>
<accession>A0A2N0X724</accession>
<evidence type="ECO:0000313" key="2">
    <source>
        <dbReference type="Proteomes" id="UP000233249"/>
    </source>
</evidence>
<proteinExistence type="predicted"/>
<protein>
    <submittedName>
        <fullName evidence="1">Uncharacterized protein</fullName>
    </submittedName>
</protein>
<evidence type="ECO:0000313" key="1">
    <source>
        <dbReference type="EMBL" id="PKF68495.1"/>
    </source>
</evidence>
<dbReference type="STRING" id="1121365.GCA_000375365_00522"/>
<dbReference type="AlphaFoldDB" id="A0A2N0X724"/>
<dbReference type="Proteomes" id="UP000233249">
    <property type="component" value="Unassembled WGS sequence"/>
</dbReference>
<organism evidence="1 2">
    <name type="scientific">Corynebacterium mastitidis</name>
    <dbReference type="NCBI Taxonomy" id="161890"/>
    <lineage>
        <taxon>Bacteria</taxon>
        <taxon>Bacillati</taxon>
        <taxon>Actinomycetota</taxon>
        <taxon>Actinomycetes</taxon>
        <taxon>Mycobacteriales</taxon>
        <taxon>Corynebacteriaceae</taxon>
        <taxon>Corynebacterium</taxon>
    </lineage>
</organism>
<name>A0A2N0X724_9CORY</name>